<protein>
    <submittedName>
        <fullName evidence="1">Uncharacterized protein</fullName>
    </submittedName>
</protein>
<reference evidence="1 2" key="1">
    <citation type="submission" date="2019-02" db="EMBL/GenBank/DDBJ databases">
        <authorList>
            <consortium name="Pathogen Informatics"/>
        </authorList>
    </citation>
    <scope>NUCLEOTIDE SEQUENCE [LARGE SCALE GENOMIC DNA]</scope>
    <source>
        <strain evidence="1 2">3012STDY6944375</strain>
    </source>
</reference>
<organism evidence="1 2">
    <name type="scientific">Chryseobacterium taihuense</name>
    <dbReference type="NCBI Taxonomy" id="1141221"/>
    <lineage>
        <taxon>Bacteria</taxon>
        <taxon>Pseudomonadati</taxon>
        <taxon>Bacteroidota</taxon>
        <taxon>Flavobacteriia</taxon>
        <taxon>Flavobacteriales</taxon>
        <taxon>Weeksellaceae</taxon>
        <taxon>Chryseobacterium group</taxon>
        <taxon>Chryseobacterium</taxon>
    </lineage>
</organism>
<proteinExistence type="predicted"/>
<dbReference type="Proteomes" id="UP000290013">
    <property type="component" value="Chromosome"/>
</dbReference>
<gene>
    <name evidence="1" type="ORF">NCTC12078_01350</name>
</gene>
<dbReference type="KEGG" id="ctai:NCTC12078_01350"/>
<evidence type="ECO:0000313" key="2">
    <source>
        <dbReference type="Proteomes" id="UP000290013"/>
    </source>
</evidence>
<dbReference type="EMBL" id="LR215974">
    <property type="protein sequence ID" value="VFB03342.1"/>
    <property type="molecule type" value="Genomic_DNA"/>
</dbReference>
<dbReference type="AlphaFoldDB" id="A0A4U8WAV6"/>
<evidence type="ECO:0000313" key="1">
    <source>
        <dbReference type="EMBL" id="VFB03342.1"/>
    </source>
</evidence>
<accession>A0A4U8WAV6</accession>
<sequence>MEFFINGKVYQGNVRRIKGKMKVFFKTDDFYHSTFGFDLPNYCCKKWSVDGKYLVPGKRHY</sequence>
<name>A0A4U8WAV6_9FLAO</name>